<dbReference type="InParanoid" id="A0A1Z5KRQ3"/>
<dbReference type="EMBL" id="BDSP01000284">
    <property type="protein sequence ID" value="GAX28986.1"/>
    <property type="molecule type" value="Genomic_DNA"/>
</dbReference>
<protein>
    <submittedName>
        <fullName evidence="2">Uncharacterized protein</fullName>
    </submittedName>
</protein>
<reference evidence="2 3" key="1">
    <citation type="journal article" date="2015" name="Plant Cell">
        <title>Oil accumulation by the oleaginous diatom Fistulifera solaris as revealed by the genome and transcriptome.</title>
        <authorList>
            <person name="Tanaka T."/>
            <person name="Maeda Y."/>
            <person name="Veluchamy A."/>
            <person name="Tanaka M."/>
            <person name="Abida H."/>
            <person name="Marechal E."/>
            <person name="Bowler C."/>
            <person name="Muto M."/>
            <person name="Sunaga Y."/>
            <person name="Tanaka M."/>
            <person name="Yoshino T."/>
            <person name="Taniguchi T."/>
            <person name="Fukuda Y."/>
            <person name="Nemoto M."/>
            <person name="Matsumoto M."/>
            <person name="Wong P.S."/>
            <person name="Aburatani S."/>
            <person name="Fujibuchi W."/>
        </authorList>
    </citation>
    <scope>NUCLEOTIDE SEQUENCE [LARGE SCALE GENOMIC DNA]</scope>
    <source>
        <strain evidence="2 3">JPCC DA0580</strain>
    </source>
</reference>
<organism evidence="2 3">
    <name type="scientific">Fistulifera solaris</name>
    <name type="common">Oleaginous diatom</name>
    <dbReference type="NCBI Taxonomy" id="1519565"/>
    <lineage>
        <taxon>Eukaryota</taxon>
        <taxon>Sar</taxon>
        <taxon>Stramenopiles</taxon>
        <taxon>Ochrophyta</taxon>
        <taxon>Bacillariophyta</taxon>
        <taxon>Bacillariophyceae</taxon>
        <taxon>Bacillariophycidae</taxon>
        <taxon>Naviculales</taxon>
        <taxon>Naviculaceae</taxon>
        <taxon>Fistulifera</taxon>
    </lineage>
</organism>
<gene>
    <name evidence="2" type="ORF">FisN_1Hh016</name>
</gene>
<feature type="region of interest" description="Disordered" evidence="1">
    <location>
        <begin position="165"/>
        <end position="209"/>
    </location>
</feature>
<dbReference type="Proteomes" id="UP000198406">
    <property type="component" value="Unassembled WGS sequence"/>
</dbReference>
<evidence type="ECO:0000313" key="3">
    <source>
        <dbReference type="Proteomes" id="UP000198406"/>
    </source>
</evidence>
<proteinExistence type="predicted"/>
<name>A0A1Z5KRQ3_FISSO</name>
<comment type="caution">
    <text evidence="2">The sequence shown here is derived from an EMBL/GenBank/DDBJ whole genome shotgun (WGS) entry which is preliminary data.</text>
</comment>
<evidence type="ECO:0000256" key="1">
    <source>
        <dbReference type="SAM" id="MobiDB-lite"/>
    </source>
</evidence>
<feature type="compositionally biased region" description="Polar residues" evidence="1">
    <location>
        <begin position="1"/>
        <end position="10"/>
    </location>
</feature>
<dbReference type="AlphaFoldDB" id="A0A1Z5KRQ3"/>
<feature type="compositionally biased region" description="Basic and acidic residues" evidence="1">
    <location>
        <begin position="13"/>
        <end position="34"/>
    </location>
</feature>
<sequence>MTSNTISCNNGLKRKDFGARQDDSMSSDGHDRTSDSSPELHPATDTSGSDSSNSNKPSTFEEGDKRLVKPKKSVWDSITSASADLVKPSHFGLIELPKVKDDGFKKPVPPASHLAQTLTALAAQVQQASAPPLQRTNFAQPPSVLPTTSDPSQHIMELLKNATQASIQSLQEQKSSPRNNNESPPALTHVPPLAISNPPLATQGAPQESNQLNRLSKENIDLVQTLIALSSNSGRPATSTNAGPPTGLAPFLIPLSAAQHTPIAPALQAGNERDVMSGSFPMAMDTDDERMSSYQIMVRQQLEFFIADKKDVESSTQGRKKPVVLGQVGIRCKHCAHVPQRSRVRGAVYFPTRLDGVYQAAQNMSTTHLLTSCKTIDEFARKKLLKLKETKLIAMAGKQEWAEACRKIGIYEVEGGGLRMTKSVAVPLVAAKC</sequence>
<feature type="compositionally biased region" description="Low complexity" evidence="1">
    <location>
        <begin position="44"/>
        <end position="55"/>
    </location>
</feature>
<keyword evidence="3" id="KW-1185">Reference proteome</keyword>
<feature type="region of interest" description="Disordered" evidence="1">
    <location>
        <begin position="1"/>
        <end position="70"/>
    </location>
</feature>
<evidence type="ECO:0000313" key="2">
    <source>
        <dbReference type="EMBL" id="GAX28986.1"/>
    </source>
</evidence>
<accession>A0A1Z5KRQ3</accession>
<feature type="compositionally biased region" description="Polar residues" evidence="1">
    <location>
        <begin position="165"/>
        <end position="183"/>
    </location>
</feature>